<gene>
    <name evidence="2" type="ORF">BHU62_02385</name>
</gene>
<evidence type="ECO:0000313" key="2">
    <source>
        <dbReference type="EMBL" id="OKB68337.1"/>
    </source>
</evidence>
<dbReference type="SUPFAM" id="SSF56436">
    <property type="entry name" value="C-type lectin-like"/>
    <property type="match status" value="1"/>
</dbReference>
<accession>A0A1Q4P5G7</accession>
<reference evidence="2 3" key="1">
    <citation type="submission" date="2016-09" db="EMBL/GenBank/DDBJ databases">
        <title>Serratia marcescens MSU-97 and epiphytic antimycotic-producing bacteria.</title>
        <authorList>
            <person name="Matilla M.A."/>
        </authorList>
    </citation>
    <scope>NUCLEOTIDE SEQUENCE [LARGE SCALE GENOMIC DNA]</scope>
    <source>
        <strain evidence="2 3">MSU-97</strain>
    </source>
</reference>
<dbReference type="Proteomes" id="UP000185770">
    <property type="component" value="Unassembled WGS sequence"/>
</dbReference>
<dbReference type="EMBL" id="MJAO01000002">
    <property type="protein sequence ID" value="OKB68337.1"/>
    <property type="molecule type" value="Genomic_DNA"/>
</dbReference>
<evidence type="ECO:0008006" key="4">
    <source>
        <dbReference type="Google" id="ProtNLM"/>
    </source>
</evidence>
<dbReference type="InterPro" id="IPR016187">
    <property type="entry name" value="CTDL_fold"/>
</dbReference>
<dbReference type="Gene3D" id="3.90.1580.10">
    <property type="entry name" value="paralog of FGE (formylglycine-generating enzyme)"/>
    <property type="match status" value="1"/>
</dbReference>
<proteinExistence type="predicted"/>
<evidence type="ECO:0000313" key="3">
    <source>
        <dbReference type="Proteomes" id="UP000185770"/>
    </source>
</evidence>
<comment type="caution">
    <text evidence="2">The sequence shown here is derived from an EMBL/GenBank/DDBJ whole genome shotgun (WGS) entry which is preliminary data.</text>
</comment>
<dbReference type="InterPro" id="IPR042095">
    <property type="entry name" value="SUMF_sf"/>
</dbReference>
<dbReference type="AlphaFoldDB" id="A0A1Q4P5G7"/>
<sequence>MIIVKDALRSKVEAESQGRRTVLYTASGQPSYMYVIPRFTLQDVTSGLGEAVHPAFIINGQQKDAFFYGCYPGALIDGELISQPERAPASWHNLSAFRQAAARNGVGWHIGTNAEWAALMFWCRHHGWSEFGNTASGRSHHDHRQYGKRSDGGVVGDEQGDPTTLTASGPATWYHDGTPFGIGDLCGNLWEWQHGLKLVAGEIQMLPDNDAAMPIAADEGERWRAVDLATGAWVLPGSDGTAKFDAASSLLTGNAGAPLIADRIRHFNGDPQDNGYPPGLMDDAFDRIGTTGGQPVPDRLKILGVAPQHRCADGDQVYLRNYGERILMRGGAWYSGAAAGLRTLCLSHGAGHASATVGARPVWCL</sequence>
<evidence type="ECO:0000256" key="1">
    <source>
        <dbReference type="SAM" id="MobiDB-lite"/>
    </source>
</evidence>
<name>A0A1Q4P5G7_SERMA</name>
<protein>
    <recommendedName>
        <fullName evidence="4">Sulfatase-modifying factor enzyme domain-containing protein</fullName>
    </recommendedName>
</protein>
<dbReference type="RefSeq" id="WP_073528984.1">
    <property type="nucleotide sequence ID" value="NZ_MJAO01000002.1"/>
</dbReference>
<feature type="region of interest" description="Disordered" evidence="1">
    <location>
        <begin position="136"/>
        <end position="161"/>
    </location>
</feature>
<organism evidence="2 3">
    <name type="scientific">Serratia marcescens</name>
    <dbReference type="NCBI Taxonomy" id="615"/>
    <lineage>
        <taxon>Bacteria</taxon>
        <taxon>Pseudomonadati</taxon>
        <taxon>Pseudomonadota</taxon>
        <taxon>Gammaproteobacteria</taxon>
        <taxon>Enterobacterales</taxon>
        <taxon>Yersiniaceae</taxon>
        <taxon>Serratia</taxon>
    </lineage>
</organism>
<dbReference type="OrthoDB" id="9768004at2"/>